<proteinExistence type="predicted"/>
<evidence type="ECO:0000313" key="3">
    <source>
        <dbReference type="Proteomes" id="UP000198583"/>
    </source>
</evidence>
<accession>A0A1I6DWJ3</accession>
<evidence type="ECO:0000256" key="1">
    <source>
        <dbReference type="SAM" id="MobiDB-lite"/>
    </source>
</evidence>
<feature type="region of interest" description="Disordered" evidence="1">
    <location>
        <begin position="1"/>
        <end position="35"/>
    </location>
</feature>
<feature type="compositionally biased region" description="Low complexity" evidence="1">
    <location>
        <begin position="26"/>
        <end position="35"/>
    </location>
</feature>
<keyword evidence="3" id="KW-1185">Reference proteome</keyword>
<feature type="region of interest" description="Disordered" evidence="1">
    <location>
        <begin position="55"/>
        <end position="86"/>
    </location>
</feature>
<gene>
    <name evidence="2" type="ORF">SAMN04488564_103242</name>
</gene>
<dbReference type="EMBL" id="FOYL01000003">
    <property type="protein sequence ID" value="SFR09823.1"/>
    <property type="molecule type" value="Genomic_DNA"/>
</dbReference>
<organism evidence="2 3">
    <name type="scientific">Lentzea waywayandensis</name>
    <dbReference type="NCBI Taxonomy" id="84724"/>
    <lineage>
        <taxon>Bacteria</taxon>
        <taxon>Bacillati</taxon>
        <taxon>Actinomycetota</taxon>
        <taxon>Actinomycetes</taxon>
        <taxon>Pseudonocardiales</taxon>
        <taxon>Pseudonocardiaceae</taxon>
        <taxon>Lentzea</taxon>
    </lineage>
</organism>
<feature type="compositionally biased region" description="Low complexity" evidence="1">
    <location>
        <begin position="67"/>
        <end position="79"/>
    </location>
</feature>
<feature type="compositionally biased region" description="Low complexity" evidence="1">
    <location>
        <begin position="9"/>
        <end position="18"/>
    </location>
</feature>
<feature type="compositionally biased region" description="Polar residues" evidence="1">
    <location>
        <begin position="56"/>
        <end position="66"/>
    </location>
</feature>
<reference evidence="3" key="1">
    <citation type="submission" date="2016-10" db="EMBL/GenBank/DDBJ databases">
        <authorList>
            <person name="Varghese N."/>
            <person name="Submissions S."/>
        </authorList>
    </citation>
    <scope>NUCLEOTIDE SEQUENCE [LARGE SCALE GENOMIC DNA]</scope>
    <source>
        <strain evidence="3">DSM 44232</strain>
    </source>
</reference>
<evidence type="ECO:0000313" key="2">
    <source>
        <dbReference type="EMBL" id="SFR09823.1"/>
    </source>
</evidence>
<dbReference type="RefSeq" id="WP_093591634.1">
    <property type="nucleotide sequence ID" value="NZ_FOYL01000003.1"/>
</dbReference>
<name>A0A1I6DWJ3_9PSEU</name>
<dbReference type="AlphaFoldDB" id="A0A1I6DWJ3"/>
<dbReference type="Proteomes" id="UP000198583">
    <property type="component" value="Unassembled WGS sequence"/>
</dbReference>
<protein>
    <submittedName>
        <fullName evidence="2">Uncharacterized protein</fullName>
    </submittedName>
</protein>
<sequence>MLRTSGSNATVVAGAGAAPGRISNGSTPATISTSTPAAVTRNDFARFPVLIARETLTPSDAGTSTVRSDPSSRAPSSSDITAACAR</sequence>